<evidence type="ECO:0008006" key="7">
    <source>
        <dbReference type="Google" id="ProtNLM"/>
    </source>
</evidence>
<feature type="compositionally biased region" description="Low complexity" evidence="1">
    <location>
        <begin position="310"/>
        <end position="320"/>
    </location>
</feature>
<feature type="signal peptide" evidence="2">
    <location>
        <begin position="1"/>
        <end position="19"/>
    </location>
</feature>
<evidence type="ECO:0000313" key="5">
    <source>
        <dbReference type="Proteomes" id="UP000183760"/>
    </source>
</evidence>
<gene>
    <name evidence="3" type="ORF">MFU01_26800</name>
    <name evidence="4" type="ORF">SAMN05443572_101343</name>
</gene>
<evidence type="ECO:0000256" key="1">
    <source>
        <dbReference type="SAM" id="MobiDB-lite"/>
    </source>
</evidence>
<dbReference type="AlphaFoldDB" id="A0A511T204"/>
<dbReference type="PROSITE" id="PS51257">
    <property type="entry name" value="PROKAR_LIPOPROTEIN"/>
    <property type="match status" value="1"/>
</dbReference>
<accession>A0A511T204</accession>
<evidence type="ECO:0000313" key="3">
    <source>
        <dbReference type="EMBL" id="GEN07643.1"/>
    </source>
</evidence>
<evidence type="ECO:0000313" key="6">
    <source>
        <dbReference type="Proteomes" id="UP000321514"/>
    </source>
</evidence>
<keyword evidence="2" id="KW-0732">Signal</keyword>
<comment type="caution">
    <text evidence="3">The sequence shown here is derived from an EMBL/GenBank/DDBJ whole genome shotgun (WGS) entry which is preliminary data.</text>
</comment>
<protein>
    <recommendedName>
        <fullName evidence="7">Lipoprotein</fullName>
    </recommendedName>
</protein>
<feature type="compositionally biased region" description="Basic and acidic residues" evidence="1">
    <location>
        <begin position="161"/>
        <end position="170"/>
    </location>
</feature>
<proteinExistence type="predicted"/>
<feature type="region of interest" description="Disordered" evidence="1">
    <location>
        <begin position="116"/>
        <end position="146"/>
    </location>
</feature>
<reference evidence="4 5" key="1">
    <citation type="submission" date="2016-10" db="EMBL/GenBank/DDBJ databases">
        <authorList>
            <person name="Varghese N."/>
            <person name="Submissions S."/>
        </authorList>
    </citation>
    <scope>NUCLEOTIDE SEQUENCE [LARGE SCALE GENOMIC DNA]</scope>
    <source>
        <strain evidence="4 5">DSM 16525</strain>
    </source>
</reference>
<feature type="compositionally biased region" description="Low complexity" evidence="1">
    <location>
        <begin position="201"/>
        <end position="217"/>
    </location>
</feature>
<dbReference type="EMBL" id="FOIB01000001">
    <property type="protein sequence ID" value="SES84295.1"/>
    <property type="molecule type" value="Genomic_DNA"/>
</dbReference>
<keyword evidence="5" id="KW-1185">Reference proteome</keyword>
<feature type="compositionally biased region" description="Basic and acidic residues" evidence="1">
    <location>
        <begin position="122"/>
        <end position="146"/>
    </location>
</feature>
<name>A0A511T204_MYXFU</name>
<evidence type="ECO:0000256" key="2">
    <source>
        <dbReference type="SAM" id="SignalP"/>
    </source>
</evidence>
<dbReference type="RefSeq" id="WP_245772084.1">
    <property type="nucleotide sequence ID" value="NZ_BJXR01000025.1"/>
</dbReference>
<sequence>MRRVAALVLVLAASGCASVKVEQRDGCWVKQTRTFPSTFREEVGPCSRPKPEWSADRLTRLVQECVMHADYRWQSSAMVAWNRGEPLPVREPDEKVLEACMVTTERMLSAEKGALEAQLSDVSKERDSLRANQEQEREQYRAKLDAQRDAAQAELLKERERLQDSMDQQRAHSQASLDRARDQMHESNGRLATALGEAAKRPTPSAVATATSSSTSEGRSDTRSDSQSRGDSRSRGDATPPRVARPTVATPASSMCSLPAKRGASRTTTSSDAEAAREPASCQPMTPAEPPEAEPTLVPPAQSQTTASVPLPLLPRLQPQ</sequence>
<organism evidence="3 6">
    <name type="scientific">Myxococcus fulvus</name>
    <dbReference type="NCBI Taxonomy" id="33"/>
    <lineage>
        <taxon>Bacteria</taxon>
        <taxon>Pseudomonadati</taxon>
        <taxon>Myxococcota</taxon>
        <taxon>Myxococcia</taxon>
        <taxon>Myxococcales</taxon>
        <taxon>Cystobacterineae</taxon>
        <taxon>Myxococcaceae</taxon>
        <taxon>Myxococcus</taxon>
    </lineage>
</organism>
<dbReference type="Proteomes" id="UP000321514">
    <property type="component" value="Unassembled WGS sequence"/>
</dbReference>
<dbReference type="EMBL" id="BJXR01000025">
    <property type="protein sequence ID" value="GEN07643.1"/>
    <property type="molecule type" value="Genomic_DNA"/>
</dbReference>
<feature type="region of interest" description="Disordered" evidence="1">
    <location>
        <begin position="161"/>
        <end position="320"/>
    </location>
</feature>
<feature type="compositionally biased region" description="Basic and acidic residues" evidence="1">
    <location>
        <begin position="218"/>
        <end position="236"/>
    </location>
</feature>
<evidence type="ECO:0000313" key="4">
    <source>
        <dbReference type="EMBL" id="SES84295.1"/>
    </source>
</evidence>
<reference evidence="3 6" key="2">
    <citation type="submission" date="2019-07" db="EMBL/GenBank/DDBJ databases">
        <title>Whole genome shotgun sequence of Myxococcus fulvus NBRC 100333.</title>
        <authorList>
            <person name="Hosoyama A."/>
            <person name="Uohara A."/>
            <person name="Ohji S."/>
            <person name="Ichikawa N."/>
        </authorList>
    </citation>
    <scope>NUCLEOTIDE SEQUENCE [LARGE SCALE GENOMIC DNA]</scope>
    <source>
        <strain evidence="3 6">NBRC 100333</strain>
    </source>
</reference>
<feature type="chain" id="PRO_5023060280" description="Lipoprotein" evidence="2">
    <location>
        <begin position="20"/>
        <end position="320"/>
    </location>
</feature>
<dbReference type="Proteomes" id="UP000183760">
    <property type="component" value="Unassembled WGS sequence"/>
</dbReference>
<feature type="compositionally biased region" description="Basic and acidic residues" evidence="1">
    <location>
        <begin position="178"/>
        <end position="188"/>
    </location>
</feature>